<keyword evidence="2" id="KW-1185">Reference proteome</keyword>
<accession>A0ABX7RBE1</accession>
<dbReference type="Proteomes" id="UP000663400">
    <property type="component" value="Chromosome"/>
</dbReference>
<dbReference type="SUPFAM" id="SSF52540">
    <property type="entry name" value="P-loop containing nucleoside triphosphate hydrolases"/>
    <property type="match status" value="1"/>
</dbReference>
<organism evidence="1 2">
    <name type="scientific">Lysobacter arenosi</name>
    <dbReference type="NCBI Taxonomy" id="2795387"/>
    <lineage>
        <taxon>Bacteria</taxon>
        <taxon>Pseudomonadati</taxon>
        <taxon>Pseudomonadota</taxon>
        <taxon>Gammaproteobacteria</taxon>
        <taxon>Lysobacterales</taxon>
        <taxon>Lysobacteraceae</taxon>
        <taxon>Lysobacter</taxon>
    </lineage>
</organism>
<dbReference type="EMBL" id="CP071517">
    <property type="protein sequence ID" value="QSX74307.1"/>
    <property type="molecule type" value="Genomic_DNA"/>
</dbReference>
<sequence>MTSPLDDPGFLPFKLDLVGRRLLWLRLDAAQRRDAAFLDDRALPANAEGGWMPLDAVLARDADAAHADARKPADAIFHIGHCGSTLLSRLLDSWPQVQGLREPLPLRTLAEAWPGLNTPQSRLSAAQASQLLRLLWSRWSQTLPPQTRSVVKATSSCNGLIAPLLALHPTMRAVLLDMPLRPYLATLLKSPASVLDAANAAGERLHDLHARGYADGIALHALSLPQQCAMGWLAERIRFAAIANGDHAARVLRVDFDALLTQPREQLHRVADHLGLDPEGVDQAMTSPAWGRYSKAQAHDYSRDDRAHDLALAMQRHGPEIAEGQAWVEALLQQHPRLRDVAVA</sequence>
<name>A0ABX7RBE1_9GAMM</name>
<dbReference type="RefSeq" id="WP_200608089.1">
    <property type="nucleotide sequence ID" value="NZ_CP071517.1"/>
</dbReference>
<dbReference type="InterPro" id="IPR027417">
    <property type="entry name" value="P-loop_NTPase"/>
</dbReference>
<proteinExistence type="predicted"/>
<evidence type="ECO:0008006" key="3">
    <source>
        <dbReference type="Google" id="ProtNLM"/>
    </source>
</evidence>
<evidence type="ECO:0000313" key="2">
    <source>
        <dbReference type="Proteomes" id="UP000663400"/>
    </source>
</evidence>
<dbReference type="Gene3D" id="3.40.50.300">
    <property type="entry name" value="P-loop containing nucleotide triphosphate hydrolases"/>
    <property type="match status" value="1"/>
</dbReference>
<gene>
    <name evidence="1" type="ORF">HIV01_014085</name>
</gene>
<evidence type="ECO:0000313" key="1">
    <source>
        <dbReference type="EMBL" id="QSX74307.1"/>
    </source>
</evidence>
<protein>
    <recommendedName>
        <fullName evidence="3">Sulfotransferase</fullName>
    </recommendedName>
</protein>
<reference evidence="1 2" key="1">
    <citation type="submission" date="2021-02" db="EMBL/GenBank/DDBJ databases">
        <title>Lysobacter arenosi sp. nov., isolated from soil of gangwondo yeongwol, south Korea.</title>
        <authorList>
            <person name="Kim K.R."/>
            <person name="Kim K.H."/>
            <person name="Jeon C.O."/>
        </authorList>
    </citation>
    <scope>NUCLEOTIDE SEQUENCE [LARGE SCALE GENOMIC DNA]</scope>
    <source>
        <strain evidence="1 2">R7</strain>
    </source>
</reference>